<proteinExistence type="predicted"/>
<organism evidence="2 3">
    <name type="scientific">Enterovirga rhinocerotis</name>
    <dbReference type="NCBI Taxonomy" id="1339210"/>
    <lineage>
        <taxon>Bacteria</taxon>
        <taxon>Pseudomonadati</taxon>
        <taxon>Pseudomonadota</taxon>
        <taxon>Alphaproteobacteria</taxon>
        <taxon>Hyphomicrobiales</taxon>
        <taxon>Methylobacteriaceae</taxon>
        <taxon>Enterovirga</taxon>
    </lineage>
</organism>
<comment type="caution">
    <text evidence="2">The sequence shown here is derived from an EMBL/GenBank/DDBJ whole genome shotgun (WGS) entry which is preliminary data.</text>
</comment>
<reference evidence="2 3" key="1">
    <citation type="submission" date="2019-03" db="EMBL/GenBank/DDBJ databases">
        <title>Genomic Encyclopedia of Type Strains, Phase IV (KMG-IV): sequencing the most valuable type-strain genomes for metagenomic binning, comparative biology and taxonomic classification.</title>
        <authorList>
            <person name="Goeker M."/>
        </authorList>
    </citation>
    <scope>NUCLEOTIDE SEQUENCE [LARGE SCALE GENOMIC DNA]</scope>
    <source>
        <strain evidence="2 3">DSM 25903</strain>
    </source>
</reference>
<feature type="chain" id="PRO_5020269109" evidence="1">
    <location>
        <begin position="21"/>
        <end position="99"/>
    </location>
</feature>
<dbReference type="PROSITE" id="PS51257">
    <property type="entry name" value="PROKAR_LIPOPROTEIN"/>
    <property type="match status" value="1"/>
</dbReference>
<accession>A0A4R7CAZ0</accession>
<keyword evidence="1" id="KW-0732">Signal</keyword>
<evidence type="ECO:0000313" key="2">
    <source>
        <dbReference type="EMBL" id="TDR94216.1"/>
    </source>
</evidence>
<sequence length="99" mass="10476">MLSKRIRAAIACACLTTSLAGCVASERQAPPGRITLPPAPADIAGCLRERFPEIPARALTAADVARVIGHAKLLDRAKTGCGNRALAWIEAVRRDFGKL</sequence>
<dbReference type="Proteomes" id="UP000295122">
    <property type="component" value="Unassembled WGS sequence"/>
</dbReference>
<dbReference type="AlphaFoldDB" id="A0A4R7CAZ0"/>
<evidence type="ECO:0000313" key="3">
    <source>
        <dbReference type="Proteomes" id="UP000295122"/>
    </source>
</evidence>
<feature type="signal peptide" evidence="1">
    <location>
        <begin position="1"/>
        <end position="20"/>
    </location>
</feature>
<name>A0A4R7CAZ0_9HYPH</name>
<evidence type="ECO:0000256" key="1">
    <source>
        <dbReference type="SAM" id="SignalP"/>
    </source>
</evidence>
<dbReference type="EMBL" id="SNZR01000011">
    <property type="protein sequence ID" value="TDR94216.1"/>
    <property type="molecule type" value="Genomic_DNA"/>
</dbReference>
<protein>
    <submittedName>
        <fullName evidence="2">Uncharacterized protein</fullName>
    </submittedName>
</protein>
<keyword evidence="3" id="KW-1185">Reference proteome</keyword>
<gene>
    <name evidence="2" type="ORF">EV668_1496</name>
</gene>